<comment type="similarity">
    <text evidence="2 9 10">Belongs to the peptidase S8 family.</text>
</comment>
<evidence type="ECO:0000256" key="1">
    <source>
        <dbReference type="ARBA" id="ARBA00004613"/>
    </source>
</evidence>
<dbReference type="CDD" id="cd04852">
    <property type="entry name" value="Peptidases_S8_3"/>
    <property type="match status" value="1"/>
</dbReference>
<name>A0ABN0WJF3_9ALTE</name>
<dbReference type="Gene3D" id="3.30.70.80">
    <property type="entry name" value="Peptidase S8 propeptide/proteinase inhibitor I9"/>
    <property type="match status" value="1"/>
</dbReference>
<dbReference type="SUPFAM" id="SSF52025">
    <property type="entry name" value="PA domain"/>
    <property type="match status" value="1"/>
</dbReference>
<comment type="subcellular location">
    <subcellularLocation>
        <location evidence="1">Secreted</location>
    </subcellularLocation>
</comment>
<dbReference type="PROSITE" id="PS00137">
    <property type="entry name" value="SUBTILASE_HIS"/>
    <property type="match status" value="1"/>
</dbReference>
<feature type="signal peptide" evidence="11">
    <location>
        <begin position="1"/>
        <end position="25"/>
    </location>
</feature>
<feature type="domain" description="Inhibitor I9" evidence="14">
    <location>
        <begin position="113"/>
        <end position="160"/>
    </location>
</feature>
<dbReference type="PROSITE" id="PS51892">
    <property type="entry name" value="SUBTILASE"/>
    <property type="match status" value="1"/>
</dbReference>
<keyword evidence="5 11" id="KW-0732">Signal</keyword>
<evidence type="ECO:0000259" key="13">
    <source>
        <dbReference type="Pfam" id="PF02225"/>
    </source>
</evidence>
<protein>
    <recommendedName>
        <fullName evidence="18">Serine protease</fullName>
    </recommendedName>
</protein>
<dbReference type="PROSITE" id="PS00136">
    <property type="entry name" value="SUBTILASE_ASP"/>
    <property type="match status" value="1"/>
</dbReference>
<dbReference type="InterPro" id="IPR000209">
    <property type="entry name" value="Peptidase_S8/S53_dom"/>
</dbReference>
<feature type="active site" description="Charge relay system" evidence="9">
    <location>
        <position position="195"/>
    </location>
</feature>
<dbReference type="InterPro" id="IPR036852">
    <property type="entry name" value="Peptidase_S8/S53_dom_sf"/>
</dbReference>
<feature type="active site" description="Charge relay system" evidence="9">
    <location>
        <position position="604"/>
    </location>
</feature>
<dbReference type="InterPro" id="IPR046450">
    <property type="entry name" value="PA_dom_sf"/>
</dbReference>
<evidence type="ECO:0000256" key="2">
    <source>
        <dbReference type="ARBA" id="ARBA00011073"/>
    </source>
</evidence>
<dbReference type="InterPro" id="IPR015500">
    <property type="entry name" value="Peptidase_S8_subtilisin-rel"/>
</dbReference>
<dbReference type="InterPro" id="IPR023828">
    <property type="entry name" value="Peptidase_S8_Ser-AS"/>
</dbReference>
<feature type="chain" id="PRO_5045668704" description="Serine protease" evidence="11">
    <location>
        <begin position="26"/>
        <end position="1043"/>
    </location>
</feature>
<organism evidence="16 17">
    <name type="scientific">Bowmanella denitrificans</name>
    <dbReference type="NCBI Taxonomy" id="366582"/>
    <lineage>
        <taxon>Bacteria</taxon>
        <taxon>Pseudomonadati</taxon>
        <taxon>Pseudomonadota</taxon>
        <taxon>Gammaproteobacteria</taxon>
        <taxon>Alteromonadales</taxon>
        <taxon>Alteromonadaceae</taxon>
        <taxon>Bowmanella</taxon>
    </lineage>
</organism>
<dbReference type="Gene3D" id="3.50.30.30">
    <property type="match status" value="1"/>
</dbReference>
<dbReference type="InterPro" id="IPR003137">
    <property type="entry name" value="PA_domain"/>
</dbReference>
<keyword evidence="8" id="KW-0325">Glycoprotein</keyword>
<comment type="caution">
    <text evidence="16">The sequence shown here is derived from an EMBL/GenBank/DDBJ whole genome shotgun (WGS) entry which is preliminary data.</text>
</comment>
<evidence type="ECO:0000256" key="11">
    <source>
        <dbReference type="SAM" id="SignalP"/>
    </source>
</evidence>
<accession>A0ABN0WJF3</accession>
<keyword evidence="6 9" id="KW-0378">Hydrolase</keyword>
<feature type="active site" description="Charge relay system" evidence="9">
    <location>
        <position position="270"/>
    </location>
</feature>
<evidence type="ECO:0000256" key="9">
    <source>
        <dbReference type="PROSITE-ProRule" id="PRU01240"/>
    </source>
</evidence>
<gene>
    <name evidence="16" type="ORF">GCM10009092_00250</name>
</gene>
<dbReference type="PROSITE" id="PS00138">
    <property type="entry name" value="SUBTILASE_SER"/>
    <property type="match status" value="1"/>
</dbReference>
<evidence type="ECO:0000259" key="14">
    <source>
        <dbReference type="Pfam" id="PF05922"/>
    </source>
</evidence>
<proteinExistence type="inferred from homology"/>
<dbReference type="PRINTS" id="PR00723">
    <property type="entry name" value="SUBTILISIN"/>
</dbReference>
<feature type="domain" description="Peptidase S8/S53" evidence="12">
    <location>
        <begin position="186"/>
        <end position="656"/>
    </location>
</feature>
<dbReference type="EMBL" id="BAAAEI010000001">
    <property type="protein sequence ID" value="GAA0339731.1"/>
    <property type="molecule type" value="Genomic_DNA"/>
</dbReference>
<dbReference type="RefSeq" id="WP_343840200.1">
    <property type="nucleotide sequence ID" value="NZ_BAAAEI010000001.1"/>
</dbReference>
<evidence type="ECO:0000256" key="5">
    <source>
        <dbReference type="ARBA" id="ARBA00022729"/>
    </source>
</evidence>
<dbReference type="InterPro" id="IPR041469">
    <property type="entry name" value="Subtilisin-like_FN3"/>
</dbReference>
<evidence type="ECO:0000256" key="10">
    <source>
        <dbReference type="RuleBase" id="RU003355"/>
    </source>
</evidence>
<dbReference type="InterPro" id="IPR023827">
    <property type="entry name" value="Peptidase_S8_Asp-AS"/>
</dbReference>
<evidence type="ECO:0000313" key="17">
    <source>
        <dbReference type="Proteomes" id="UP001501757"/>
    </source>
</evidence>
<keyword evidence="7 9" id="KW-0720">Serine protease</keyword>
<dbReference type="Pfam" id="PF05922">
    <property type="entry name" value="Inhibitor_I9"/>
    <property type="match status" value="1"/>
</dbReference>
<keyword evidence="17" id="KW-1185">Reference proteome</keyword>
<dbReference type="InterPro" id="IPR045051">
    <property type="entry name" value="SBT"/>
</dbReference>
<feature type="domain" description="Subtilisin-like protease fibronectin type-III" evidence="15">
    <location>
        <begin position="714"/>
        <end position="820"/>
    </location>
</feature>
<evidence type="ECO:0000259" key="15">
    <source>
        <dbReference type="Pfam" id="PF17766"/>
    </source>
</evidence>
<evidence type="ECO:0000256" key="7">
    <source>
        <dbReference type="ARBA" id="ARBA00022825"/>
    </source>
</evidence>
<sequence>MVIKKSLLCTLISLSISGVAIQSHATESRVSDEHFPQELAQLGGNQPASAASGVYIVQLRGQSGVEKAIAAKELLPSNQLAGLAGNQYNPRTPLLANYTARLQGRQQAVAQQVSINLGEIAILNNFTHTFNGFSARLSKEQVDALLRHPDVLSIEEDVLLQPDSVNSPTFLGLNGANGQHSLGIKGEDVIIGIVDTGIWPEHPSFADDGSYTSLDAGRWRGSCDFANDPIGFTCNNKLIGARYFKKAYEATGSIQTKLGEFPSPRDADGHGTHVASTAGGNEVSVDIVGKYIGMASGIAPRARIAIYKACWDSEYEEGGCRYGDTMAAIDAAVADGVDVINYSISGSTTSLATLANLAKLRASAAGVFVSVSAGNTGPTASTVGSPAPWLTSVGMSSVDGEGFQIGNFVDVNSGAMAGTRYNGIWSSNAPAPNSGGLTATISASDPVKGCSSFNNASDMVGKIAVISRGDCTFKEKIKHAKAAGAVGVLVYALDGQSPIDMDWDVDGSEIPAVMVRREDGLALIDQAANETTEITLSDELYAVATGPTVGSILDRESSRGPNGSTFGMLKPDVAAPGVNILAGNTMAPMFGPQYGLFAYKTGTSMAAPHVAGLAALFKQQHPNWSPAAIKSALMTTARQDVIDEQDGELADVFGIGAGHVVPVSAQDPGLVYNAGFNDYLAFLCGLGERSTVSGQSQTTCKELVAAGFNTDASQLNHASVSVGELKESQTIYRTVTNVNNAASIYFAEIDMPKGIDVQLTTFDAQGNPTVDGALAVDAAGTANYALTFSQTAASQFGEWVDGSITWRDSQGHAVRSPLVVKAEPKDKFSLPAFMSLDMNRGRASFPVKANYSGSAGVNLIGMVPPFHYTTKVRQDADGKFSFNESSLASVKVTVPAGVKVFKASIRAEDLSTGLNVDLDMIVHRCTGFSCSFIETSSNPGPNEQVVLLDPLPRNSFIGGDYYKVDILGVDLQGLGEIELTYSFWNVIDTDNAQTRMSPRVIDGRFNNVTITGNLDTGIRHTGLVEMLDEQGNVSKVSVVEVKP</sequence>
<dbReference type="Pfam" id="PF02225">
    <property type="entry name" value="PA"/>
    <property type="match status" value="1"/>
</dbReference>
<dbReference type="InterPro" id="IPR010259">
    <property type="entry name" value="S8pro/Inhibitor_I9"/>
</dbReference>
<evidence type="ECO:0000256" key="8">
    <source>
        <dbReference type="ARBA" id="ARBA00023180"/>
    </source>
</evidence>
<evidence type="ECO:0000256" key="3">
    <source>
        <dbReference type="ARBA" id="ARBA00022525"/>
    </source>
</evidence>
<evidence type="ECO:0000259" key="12">
    <source>
        <dbReference type="Pfam" id="PF00082"/>
    </source>
</evidence>
<reference evidence="16 17" key="1">
    <citation type="journal article" date="2019" name="Int. J. Syst. Evol. Microbiol.">
        <title>The Global Catalogue of Microorganisms (GCM) 10K type strain sequencing project: providing services to taxonomists for standard genome sequencing and annotation.</title>
        <authorList>
            <consortium name="The Broad Institute Genomics Platform"/>
            <consortium name="The Broad Institute Genome Sequencing Center for Infectious Disease"/>
            <person name="Wu L."/>
            <person name="Ma J."/>
        </authorList>
    </citation>
    <scope>NUCLEOTIDE SEQUENCE [LARGE SCALE GENOMIC DNA]</scope>
    <source>
        <strain evidence="16 17">JCM 13378</strain>
    </source>
</reference>
<dbReference type="Gene3D" id="2.60.40.2310">
    <property type="match status" value="1"/>
</dbReference>
<dbReference type="Pfam" id="PF17766">
    <property type="entry name" value="fn3_6"/>
    <property type="match status" value="1"/>
</dbReference>
<evidence type="ECO:0000313" key="16">
    <source>
        <dbReference type="EMBL" id="GAA0339731.1"/>
    </source>
</evidence>
<keyword evidence="3" id="KW-0964">Secreted</keyword>
<dbReference type="InterPro" id="IPR037045">
    <property type="entry name" value="S8pro/Inhibitor_I9_sf"/>
</dbReference>
<dbReference type="SUPFAM" id="SSF54897">
    <property type="entry name" value="Protease propeptides/inhibitors"/>
    <property type="match status" value="1"/>
</dbReference>
<dbReference type="PANTHER" id="PTHR10795">
    <property type="entry name" value="PROPROTEIN CONVERTASE SUBTILISIN/KEXIN"/>
    <property type="match status" value="1"/>
</dbReference>
<feature type="domain" description="PA" evidence="13">
    <location>
        <begin position="446"/>
        <end position="523"/>
    </location>
</feature>
<evidence type="ECO:0000256" key="6">
    <source>
        <dbReference type="ARBA" id="ARBA00022801"/>
    </source>
</evidence>
<dbReference type="InterPro" id="IPR022398">
    <property type="entry name" value="Peptidase_S8_His-AS"/>
</dbReference>
<dbReference type="Pfam" id="PF00082">
    <property type="entry name" value="Peptidase_S8"/>
    <property type="match status" value="1"/>
</dbReference>
<dbReference type="Gene3D" id="3.40.50.200">
    <property type="entry name" value="Peptidase S8/S53 domain"/>
    <property type="match status" value="1"/>
</dbReference>
<evidence type="ECO:0008006" key="18">
    <source>
        <dbReference type="Google" id="ProtNLM"/>
    </source>
</evidence>
<dbReference type="InterPro" id="IPR034197">
    <property type="entry name" value="Peptidases_S8_3"/>
</dbReference>
<dbReference type="Proteomes" id="UP001501757">
    <property type="component" value="Unassembled WGS sequence"/>
</dbReference>
<evidence type="ECO:0000256" key="4">
    <source>
        <dbReference type="ARBA" id="ARBA00022670"/>
    </source>
</evidence>
<keyword evidence="4 9" id="KW-0645">Protease</keyword>
<dbReference type="SUPFAM" id="SSF52743">
    <property type="entry name" value="Subtilisin-like"/>
    <property type="match status" value="1"/>
</dbReference>